<dbReference type="SUPFAM" id="SSF49384">
    <property type="entry name" value="Carbohydrate-binding domain"/>
    <property type="match status" value="1"/>
</dbReference>
<dbReference type="GO" id="GO:0016020">
    <property type="term" value="C:membrane"/>
    <property type="evidence" value="ECO:0007669"/>
    <property type="project" value="TreeGrafter"/>
</dbReference>
<keyword evidence="9" id="KW-0732">Signal</keyword>
<keyword evidence="5" id="KW-0326">Glycosidase</keyword>
<dbReference type="InterPro" id="IPR008965">
    <property type="entry name" value="CBM2/CBM3_carb-bd_dom_sf"/>
</dbReference>
<dbReference type="GO" id="GO:0005975">
    <property type="term" value="P:carbohydrate metabolic process"/>
    <property type="evidence" value="ECO:0007669"/>
    <property type="project" value="InterPro"/>
</dbReference>
<dbReference type="Pfam" id="PF00728">
    <property type="entry name" value="Glyco_hydro_20"/>
    <property type="match status" value="1"/>
</dbReference>
<dbReference type="InterPro" id="IPR015883">
    <property type="entry name" value="Glyco_hydro_20_cat"/>
</dbReference>
<dbReference type="PANTHER" id="PTHR22600:SF57">
    <property type="entry name" value="BETA-N-ACETYLHEXOSAMINIDASE"/>
    <property type="match status" value="1"/>
</dbReference>
<dbReference type="PROSITE" id="PS51257">
    <property type="entry name" value="PROKAR_LIPOPROTEIN"/>
    <property type="match status" value="1"/>
</dbReference>
<dbReference type="SUPFAM" id="SSF81296">
    <property type="entry name" value="E set domains"/>
    <property type="match status" value="1"/>
</dbReference>
<dbReference type="SUPFAM" id="SSF51445">
    <property type="entry name" value="(Trans)glycosidases"/>
    <property type="match status" value="1"/>
</dbReference>
<dbReference type="InterPro" id="IPR014756">
    <property type="entry name" value="Ig_E-set"/>
</dbReference>
<dbReference type="Gene3D" id="2.60.40.290">
    <property type="match status" value="1"/>
</dbReference>
<keyword evidence="12" id="KW-1185">Reference proteome</keyword>
<dbReference type="GO" id="GO:0030247">
    <property type="term" value="F:polysaccharide binding"/>
    <property type="evidence" value="ECO:0007669"/>
    <property type="project" value="InterPro"/>
</dbReference>
<comment type="catalytic activity">
    <reaction evidence="1">
        <text>Hydrolysis of terminal non-reducing N-acetyl-D-hexosamine residues in N-acetyl-beta-D-hexosaminides.</text>
        <dbReference type="EC" id="3.2.1.52"/>
    </reaction>
</comment>
<sequence>MPVCRTVIVVILVFFLTAACSQSEQKTPTDNRLDQAALNELANQLQLQYRLVDNQPAQGCDPKQTDGQCFLAVLELKSPIDWPHRNWQLYLSHVAYIQQATSEAFSLTHINGDLYRLQPKPSWRGFDANQSYSINLYAHNWSLHESDVMPNLYLHAPGLQPAVIKASVDQWQEHNADKRPAHLLPYAETGVDLHRSAADVTPLATPAWLAEQYQWQTPKPEAIATRIIPAVAKQQMLAGEALDLSRGFAIDESDLRARFPAIAEEMQQQQWLRENGIPLQITVPKDKKTSQPQESYRLSLNAARVVIESPSETGAFYALQTLLALAASDQPVPPQIIDDAPHFGFRGLHIDVARNFQSKQEIQSLIRQMARYKLNKLHLHLADDEGWRLEIPALPELTDVGAFRCHDLNEQQCLLPQLGSGPHRDSPINGFLSAKDYQDLLKFAEQHHIEIIPALDMPGHARAAIVAMKVREQRLQAAGKADAALTHRLHDPEDKTEYLSIQYYRDNTINPCIDTSYQFVATILDEVKRLHNEAGVPLITFHVGADETPGAWGQSPACSAQRKEGESEHDFHHRLNAQFLSKVQVMLTERDITMAGWSDGMATLLSAKVDAPMQVNAWGGLAGDGHKLAHQFANAGHRVVLSFPDVLYFDFPYVAAPEEPGYYWGARRVDLRKVFSFMPDNLPAHAEIWRDRNEQPFAIDERREQGGEPLNAGVRFAGIQGQLWSETVRTPERLHYMIYPRLLALAERAWHKPDWALPYDHNGRRYGANSAHFNDELKQRLEQDWQAFVHRFADIEWQRLEQDGVQYRIPPVGARRIGEQLELVPGYPGWPVFFRYSAQDTWQRYETAIKAQAGMEFRGSNPSQTRFGRINRLENEARR</sequence>
<dbReference type="EC" id="3.2.1.52" evidence="3"/>
<comment type="caution">
    <text evidence="11">The sequence shown here is derived from an EMBL/GenBank/DDBJ whole genome shotgun (WGS) entry which is preliminary data.</text>
</comment>
<organism evidence="11 12">
    <name type="scientific">Permianibacter aggregans</name>
    <dbReference type="NCBI Taxonomy" id="1510150"/>
    <lineage>
        <taxon>Bacteria</taxon>
        <taxon>Pseudomonadati</taxon>
        <taxon>Pseudomonadota</taxon>
        <taxon>Gammaproteobacteria</taxon>
        <taxon>Pseudomonadales</taxon>
        <taxon>Pseudomonadaceae</taxon>
        <taxon>Permianibacter</taxon>
    </lineage>
</organism>
<feature type="domain" description="Chitobiase/beta-hexosaminidases N-terminal" evidence="10">
    <location>
        <begin position="43"/>
        <end position="208"/>
    </location>
</feature>
<evidence type="ECO:0000259" key="10">
    <source>
        <dbReference type="SMART" id="SM01081"/>
    </source>
</evidence>
<keyword evidence="4" id="KW-0378">Hydrolase</keyword>
<evidence type="ECO:0000256" key="2">
    <source>
        <dbReference type="ARBA" id="ARBA00006285"/>
    </source>
</evidence>
<dbReference type="InterPro" id="IPR029018">
    <property type="entry name" value="Hex-like_dom2"/>
</dbReference>
<evidence type="ECO:0000256" key="1">
    <source>
        <dbReference type="ARBA" id="ARBA00001231"/>
    </source>
</evidence>
<dbReference type="GO" id="GO:0030203">
    <property type="term" value="P:glycosaminoglycan metabolic process"/>
    <property type="evidence" value="ECO:0007669"/>
    <property type="project" value="TreeGrafter"/>
</dbReference>
<reference evidence="11 12" key="1">
    <citation type="submission" date="2019-03" db="EMBL/GenBank/DDBJ databases">
        <title>Genomic Encyclopedia of Type Strains, Phase IV (KMG-IV): sequencing the most valuable type-strain genomes for metagenomic binning, comparative biology and taxonomic classification.</title>
        <authorList>
            <person name="Goeker M."/>
        </authorList>
    </citation>
    <scope>NUCLEOTIDE SEQUENCE [LARGE SCALE GENOMIC DNA]</scope>
    <source>
        <strain evidence="11 12">DSM 103792</strain>
    </source>
</reference>
<dbReference type="InterPro" id="IPR017853">
    <property type="entry name" value="GH"/>
</dbReference>
<dbReference type="EMBL" id="SNYM01000010">
    <property type="protein sequence ID" value="TDQ47475.1"/>
    <property type="molecule type" value="Genomic_DNA"/>
</dbReference>
<dbReference type="Pfam" id="PF02838">
    <property type="entry name" value="Glyco_hydro_20b"/>
    <property type="match status" value="1"/>
</dbReference>
<dbReference type="GO" id="GO:0004563">
    <property type="term" value="F:beta-N-acetylhexosaminidase activity"/>
    <property type="evidence" value="ECO:0007669"/>
    <property type="project" value="UniProtKB-EC"/>
</dbReference>
<feature type="signal peptide" evidence="9">
    <location>
        <begin position="1"/>
        <end position="21"/>
    </location>
</feature>
<evidence type="ECO:0000256" key="9">
    <source>
        <dbReference type="SAM" id="SignalP"/>
    </source>
</evidence>
<dbReference type="RefSeq" id="WP_162848184.1">
    <property type="nucleotide sequence ID" value="NZ_CP037953.1"/>
</dbReference>
<evidence type="ECO:0000313" key="12">
    <source>
        <dbReference type="Proteomes" id="UP000295375"/>
    </source>
</evidence>
<feature type="chain" id="PRO_5020476465" description="beta-N-acetylhexosaminidase" evidence="9">
    <location>
        <begin position="22"/>
        <end position="879"/>
    </location>
</feature>
<protein>
    <recommendedName>
        <fullName evidence="3">beta-N-acetylhexosaminidase</fullName>
        <ecNumber evidence="3">3.2.1.52</ecNumber>
    </recommendedName>
    <alternativeName>
        <fullName evidence="6">Beta-N-acetylhexosaminidase</fullName>
    </alternativeName>
    <alternativeName>
        <fullName evidence="7">N-acetyl-beta-glucosaminidase</fullName>
    </alternativeName>
</protein>
<evidence type="ECO:0000256" key="8">
    <source>
        <dbReference type="PIRSR" id="PIRSR625705-1"/>
    </source>
</evidence>
<dbReference type="Gene3D" id="3.20.20.80">
    <property type="entry name" value="Glycosidases"/>
    <property type="match status" value="1"/>
</dbReference>
<evidence type="ECO:0000256" key="7">
    <source>
        <dbReference type="ARBA" id="ARBA00033000"/>
    </source>
</evidence>
<gene>
    <name evidence="11" type="ORF">EV696_11067</name>
</gene>
<dbReference type="SMART" id="SM01081">
    <property type="entry name" value="CHB_HEX"/>
    <property type="match status" value="1"/>
</dbReference>
<dbReference type="InterPro" id="IPR015882">
    <property type="entry name" value="HEX_bac_N"/>
</dbReference>
<dbReference type="PRINTS" id="PR00738">
    <property type="entry name" value="GLHYDRLASE20"/>
</dbReference>
<dbReference type="InterPro" id="IPR004867">
    <property type="entry name" value="CHB_C_dom"/>
</dbReference>
<dbReference type="InterPro" id="IPR012291">
    <property type="entry name" value="CBM2_carb-bd_dom_sf"/>
</dbReference>
<evidence type="ECO:0000256" key="6">
    <source>
        <dbReference type="ARBA" id="ARBA00030512"/>
    </source>
</evidence>
<dbReference type="Pfam" id="PF03173">
    <property type="entry name" value="CHB_HEX"/>
    <property type="match status" value="1"/>
</dbReference>
<proteinExistence type="inferred from homology"/>
<dbReference type="PANTHER" id="PTHR22600">
    <property type="entry name" value="BETA-HEXOSAMINIDASE"/>
    <property type="match status" value="1"/>
</dbReference>
<dbReference type="AlphaFoldDB" id="A0A4R6UQE5"/>
<evidence type="ECO:0000313" key="11">
    <source>
        <dbReference type="EMBL" id="TDQ47475.1"/>
    </source>
</evidence>
<dbReference type="Gene3D" id="3.30.379.10">
    <property type="entry name" value="Chitobiase/beta-hexosaminidase domain 2-like"/>
    <property type="match status" value="1"/>
</dbReference>
<accession>A0A4R6UQE5</accession>
<feature type="active site" description="Proton donor" evidence="8">
    <location>
        <position position="547"/>
    </location>
</feature>
<dbReference type="Pfam" id="PF03174">
    <property type="entry name" value="CHB_HEX_C"/>
    <property type="match status" value="1"/>
</dbReference>
<dbReference type="InterPro" id="IPR025705">
    <property type="entry name" value="Beta_hexosaminidase_sua/sub"/>
</dbReference>
<evidence type="ECO:0000256" key="3">
    <source>
        <dbReference type="ARBA" id="ARBA00012663"/>
    </source>
</evidence>
<evidence type="ECO:0000256" key="5">
    <source>
        <dbReference type="ARBA" id="ARBA00023295"/>
    </source>
</evidence>
<evidence type="ECO:0000256" key="4">
    <source>
        <dbReference type="ARBA" id="ARBA00022801"/>
    </source>
</evidence>
<dbReference type="InterPro" id="IPR004866">
    <property type="entry name" value="CHB/HEX_N_dom"/>
</dbReference>
<dbReference type="SUPFAM" id="SSF55545">
    <property type="entry name" value="beta-N-acetylhexosaminidase-like domain"/>
    <property type="match status" value="1"/>
</dbReference>
<dbReference type="Proteomes" id="UP000295375">
    <property type="component" value="Unassembled WGS sequence"/>
</dbReference>
<name>A0A4R6UQE5_9GAMM</name>
<comment type="similarity">
    <text evidence="2">Belongs to the glycosyl hydrolase 20 family.</text>
</comment>